<gene>
    <name evidence="5" type="primary">coaE</name>
    <name evidence="7" type="ORF">TDIS_0832</name>
</gene>
<comment type="subcellular location">
    <subcellularLocation>
        <location evidence="5">Cytoplasm</location>
    </subcellularLocation>
</comment>
<evidence type="ECO:0000256" key="6">
    <source>
        <dbReference type="NCBIfam" id="TIGR00152"/>
    </source>
</evidence>
<dbReference type="EMBL" id="LWLG01000003">
    <property type="protein sequence ID" value="OAQ21180.1"/>
    <property type="molecule type" value="Genomic_DNA"/>
</dbReference>
<comment type="pathway">
    <text evidence="5">Cofactor biosynthesis; coenzyme A biosynthesis; CoA from (R)-pantothenate: step 5/5.</text>
</comment>
<protein>
    <recommendedName>
        <fullName evidence="5 6">Dephospho-CoA kinase</fullName>
        <ecNumber evidence="5 6">2.7.1.24</ecNumber>
    </recommendedName>
    <alternativeName>
        <fullName evidence="5">Dephosphocoenzyme A kinase</fullName>
    </alternativeName>
</protein>
<dbReference type="GO" id="GO:0005737">
    <property type="term" value="C:cytoplasm"/>
    <property type="evidence" value="ECO:0007669"/>
    <property type="project" value="UniProtKB-SubCell"/>
</dbReference>
<dbReference type="UniPathway" id="UPA00241">
    <property type="reaction ID" value="UER00356"/>
</dbReference>
<dbReference type="GO" id="GO:0004140">
    <property type="term" value="F:dephospho-CoA kinase activity"/>
    <property type="evidence" value="ECO:0007669"/>
    <property type="project" value="UniProtKB-UniRule"/>
</dbReference>
<dbReference type="SUPFAM" id="SSF52540">
    <property type="entry name" value="P-loop containing nucleoside triphosphate hydrolases"/>
    <property type="match status" value="1"/>
</dbReference>
<evidence type="ECO:0000256" key="5">
    <source>
        <dbReference type="HAMAP-Rule" id="MF_00376"/>
    </source>
</evidence>
<dbReference type="NCBIfam" id="TIGR00152">
    <property type="entry name" value="dephospho-CoA kinase"/>
    <property type="match status" value="1"/>
</dbReference>
<name>A0A179D510_9BACT</name>
<dbReference type="Gene3D" id="3.40.50.300">
    <property type="entry name" value="P-loop containing nucleotide triphosphate hydrolases"/>
    <property type="match status" value="1"/>
</dbReference>
<keyword evidence="2 5" id="KW-0547">Nucleotide-binding</keyword>
<keyword evidence="4 5" id="KW-0173">Coenzyme A biosynthesis</keyword>
<comment type="caution">
    <text evidence="7">The sequence shown here is derived from an EMBL/GenBank/DDBJ whole genome shotgun (WGS) entry which is preliminary data.</text>
</comment>
<feature type="binding site" evidence="5">
    <location>
        <begin position="11"/>
        <end position="16"/>
    </location>
    <ligand>
        <name>ATP</name>
        <dbReference type="ChEBI" id="CHEBI:30616"/>
    </ligand>
</feature>
<evidence type="ECO:0000256" key="1">
    <source>
        <dbReference type="ARBA" id="ARBA00009018"/>
    </source>
</evidence>
<evidence type="ECO:0000313" key="7">
    <source>
        <dbReference type="EMBL" id="OAQ21180.1"/>
    </source>
</evidence>
<dbReference type="GO" id="GO:0005524">
    <property type="term" value="F:ATP binding"/>
    <property type="evidence" value="ECO:0007669"/>
    <property type="project" value="UniProtKB-UniRule"/>
</dbReference>
<dbReference type="OrthoDB" id="9812943at2"/>
<dbReference type="PANTHER" id="PTHR10695">
    <property type="entry name" value="DEPHOSPHO-COA KINASE-RELATED"/>
    <property type="match status" value="1"/>
</dbReference>
<organism evidence="7 8">
    <name type="scientific">Thermosulfurimonas dismutans</name>
    <dbReference type="NCBI Taxonomy" id="999894"/>
    <lineage>
        <taxon>Bacteria</taxon>
        <taxon>Pseudomonadati</taxon>
        <taxon>Thermodesulfobacteriota</taxon>
        <taxon>Thermodesulfobacteria</taxon>
        <taxon>Thermodesulfobacteriales</taxon>
        <taxon>Thermodesulfobacteriaceae</taxon>
        <taxon>Thermosulfurimonas</taxon>
    </lineage>
</organism>
<dbReference type="CDD" id="cd02022">
    <property type="entry name" value="DPCK"/>
    <property type="match status" value="1"/>
</dbReference>
<keyword evidence="5" id="KW-0963">Cytoplasm</keyword>
<dbReference type="STRING" id="999894.TDIS_0832"/>
<proteinExistence type="inferred from homology"/>
<keyword evidence="8" id="KW-1185">Reference proteome</keyword>
<keyword evidence="5 7" id="KW-0808">Transferase</keyword>
<comment type="catalytic activity">
    <reaction evidence="5">
        <text>3'-dephospho-CoA + ATP = ADP + CoA + H(+)</text>
        <dbReference type="Rhea" id="RHEA:18245"/>
        <dbReference type="ChEBI" id="CHEBI:15378"/>
        <dbReference type="ChEBI" id="CHEBI:30616"/>
        <dbReference type="ChEBI" id="CHEBI:57287"/>
        <dbReference type="ChEBI" id="CHEBI:57328"/>
        <dbReference type="ChEBI" id="CHEBI:456216"/>
        <dbReference type="EC" id="2.7.1.24"/>
    </reaction>
</comment>
<evidence type="ECO:0000313" key="8">
    <source>
        <dbReference type="Proteomes" id="UP000078390"/>
    </source>
</evidence>
<dbReference type="InterPro" id="IPR001977">
    <property type="entry name" value="Depp_CoAkinase"/>
</dbReference>
<sequence>MRKIAVTGGPATGKTTFLAILKELGYPTFSADEVVRRLIAPGGPAHERIRELCPWAVGPEGALDRRLILRRLVEDVAFRSVLEDLLHPLVKDELLAFFEAHSGTEFVFAEIPLLFEAGWEELFDEVWVVACDKETQKARLHQRLSDPELVERLLATQLSLSEKIKRADRTFSSEKAPEVLKRELQELLSRMRRPCSERP</sequence>
<evidence type="ECO:0000256" key="2">
    <source>
        <dbReference type="ARBA" id="ARBA00022741"/>
    </source>
</evidence>
<dbReference type="PANTHER" id="PTHR10695:SF46">
    <property type="entry name" value="BIFUNCTIONAL COENZYME A SYNTHASE-RELATED"/>
    <property type="match status" value="1"/>
</dbReference>
<dbReference type="Proteomes" id="UP000078390">
    <property type="component" value="Unassembled WGS sequence"/>
</dbReference>
<evidence type="ECO:0000256" key="4">
    <source>
        <dbReference type="ARBA" id="ARBA00022993"/>
    </source>
</evidence>
<dbReference type="EC" id="2.7.1.24" evidence="5 6"/>
<dbReference type="HAMAP" id="MF_00376">
    <property type="entry name" value="Dephospho_CoA_kinase"/>
    <property type="match status" value="1"/>
</dbReference>
<reference evidence="7 8" key="1">
    <citation type="submission" date="2016-04" db="EMBL/GenBank/DDBJ databases">
        <title>Genome analysis of Thermosulfurimonas dismutans, the first thermophilic sulfur-disproportionating bacterium of the phylum Thermodesulfobacteria.</title>
        <authorList>
            <person name="Mardanov A.V."/>
            <person name="Beletsky A.V."/>
            <person name="Kadnikov V.V."/>
            <person name="Slobodkin A.I."/>
            <person name="Ravin N.V."/>
        </authorList>
    </citation>
    <scope>NUCLEOTIDE SEQUENCE [LARGE SCALE GENOMIC DNA]</scope>
    <source>
        <strain evidence="7 8">S95</strain>
    </source>
</reference>
<comment type="similarity">
    <text evidence="1 5">Belongs to the CoaE family.</text>
</comment>
<dbReference type="PROSITE" id="PS51219">
    <property type="entry name" value="DPCK"/>
    <property type="match status" value="1"/>
</dbReference>
<keyword evidence="3 5" id="KW-0067">ATP-binding</keyword>
<dbReference type="GO" id="GO:0015937">
    <property type="term" value="P:coenzyme A biosynthetic process"/>
    <property type="evidence" value="ECO:0007669"/>
    <property type="project" value="UniProtKB-UniRule"/>
</dbReference>
<keyword evidence="5 7" id="KW-0418">Kinase</keyword>
<dbReference type="InterPro" id="IPR027417">
    <property type="entry name" value="P-loop_NTPase"/>
</dbReference>
<dbReference type="AlphaFoldDB" id="A0A179D510"/>
<evidence type="ECO:0000256" key="3">
    <source>
        <dbReference type="ARBA" id="ARBA00022840"/>
    </source>
</evidence>
<accession>A0A179D510</accession>
<comment type="function">
    <text evidence="5">Catalyzes the phosphorylation of the 3'-hydroxyl group of dephosphocoenzyme A to form coenzyme A.</text>
</comment>
<dbReference type="RefSeq" id="WP_068669596.1">
    <property type="nucleotide sequence ID" value="NZ_LWLG01000003.1"/>
</dbReference>
<dbReference type="Pfam" id="PF01121">
    <property type="entry name" value="CoaE"/>
    <property type="match status" value="1"/>
</dbReference>